<organism evidence="6 7">
    <name type="scientific">Candidatus Roizmanbacteria bacterium RIFCSPHIGHO2_01_FULL_39_8</name>
    <dbReference type="NCBI Taxonomy" id="1802033"/>
    <lineage>
        <taxon>Bacteria</taxon>
        <taxon>Candidatus Roizmaniibacteriota</taxon>
    </lineage>
</organism>
<evidence type="ECO:0000256" key="3">
    <source>
        <dbReference type="ARBA" id="ARBA00022839"/>
    </source>
</evidence>
<keyword evidence="4" id="KW-0238">DNA-binding</keyword>
<keyword evidence="2" id="KW-0378">Hydrolase</keyword>
<reference evidence="6 7" key="1">
    <citation type="journal article" date="2016" name="Nat. Commun.">
        <title>Thousands of microbial genomes shed light on interconnected biogeochemical processes in an aquifer system.</title>
        <authorList>
            <person name="Anantharaman K."/>
            <person name="Brown C.T."/>
            <person name="Hug L.A."/>
            <person name="Sharon I."/>
            <person name="Castelle C.J."/>
            <person name="Probst A.J."/>
            <person name="Thomas B.C."/>
            <person name="Singh A."/>
            <person name="Wilkins M.J."/>
            <person name="Karaoz U."/>
            <person name="Brodie E.L."/>
            <person name="Williams K.H."/>
            <person name="Hubbard S.S."/>
            <person name="Banfield J.F."/>
        </authorList>
    </citation>
    <scope>NUCLEOTIDE SEQUENCE [LARGE SCALE GENOMIC DNA]</scope>
</reference>
<dbReference type="FunFam" id="3.40.50.1010:FF:000001">
    <property type="entry name" value="DNA polymerase I"/>
    <property type="match status" value="1"/>
</dbReference>
<dbReference type="InterPro" id="IPR036279">
    <property type="entry name" value="5-3_exonuclease_C_sf"/>
</dbReference>
<dbReference type="GO" id="GO:0003677">
    <property type="term" value="F:DNA binding"/>
    <property type="evidence" value="ECO:0007669"/>
    <property type="project" value="UniProtKB-KW"/>
</dbReference>
<dbReference type="InterPro" id="IPR002421">
    <property type="entry name" value="5-3_exonuclease"/>
</dbReference>
<evidence type="ECO:0000313" key="6">
    <source>
        <dbReference type="EMBL" id="OGK18463.1"/>
    </source>
</evidence>
<dbReference type="Pfam" id="PF02739">
    <property type="entry name" value="5_3_exonuc_N"/>
    <property type="match status" value="1"/>
</dbReference>
<name>A0A1F7GHQ9_9BACT</name>
<dbReference type="Gene3D" id="3.40.50.1010">
    <property type="entry name" value="5'-nuclease"/>
    <property type="match status" value="1"/>
</dbReference>
<evidence type="ECO:0000259" key="5">
    <source>
        <dbReference type="SMART" id="SM00475"/>
    </source>
</evidence>
<protein>
    <recommendedName>
        <fullName evidence="5">5'-3' exonuclease domain-containing protein</fullName>
    </recommendedName>
</protein>
<feature type="domain" description="5'-3' exonuclease" evidence="5">
    <location>
        <begin position="1"/>
        <end position="261"/>
    </location>
</feature>
<proteinExistence type="predicted"/>
<evidence type="ECO:0000256" key="1">
    <source>
        <dbReference type="ARBA" id="ARBA00022722"/>
    </source>
</evidence>
<dbReference type="PANTHER" id="PTHR42646:SF2">
    <property type="entry name" value="5'-3' EXONUCLEASE FAMILY PROTEIN"/>
    <property type="match status" value="1"/>
</dbReference>
<dbReference type="FunFam" id="1.10.150.20:FF:000003">
    <property type="entry name" value="DNA polymerase I"/>
    <property type="match status" value="1"/>
</dbReference>
<dbReference type="GO" id="GO:0017108">
    <property type="term" value="F:5'-flap endonuclease activity"/>
    <property type="evidence" value="ECO:0007669"/>
    <property type="project" value="InterPro"/>
</dbReference>
<dbReference type="GO" id="GO:0008409">
    <property type="term" value="F:5'-3' exonuclease activity"/>
    <property type="evidence" value="ECO:0007669"/>
    <property type="project" value="InterPro"/>
</dbReference>
<evidence type="ECO:0000256" key="4">
    <source>
        <dbReference type="ARBA" id="ARBA00023125"/>
    </source>
</evidence>
<dbReference type="SMART" id="SM00279">
    <property type="entry name" value="HhH2"/>
    <property type="match status" value="1"/>
</dbReference>
<dbReference type="InterPro" id="IPR020045">
    <property type="entry name" value="DNA_polI_H3TH"/>
</dbReference>
<dbReference type="SUPFAM" id="SSF88723">
    <property type="entry name" value="PIN domain-like"/>
    <property type="match status" value="1"/>
</dbReference>
<dbReference type="CDD" id="cd09898">
    <property type="entry name" value="H3TH_53EXO"/>
    <property type="match status" value="1"/>
</dbReference>
<dbReference type="Proteomes" id="UP000177026">
    <property type="component" value="Unassembled WGS sequence"/>
</dbReference>
<dbReference type="Pfam" id="PF01367">
    <property type="entry name" value="5_3_exonuc"/>
    <property type="match status" value="1"/>
</dbReference>
<keyword evidence="3" id="KW-0269">Exonuclease</keyword>
<keyword evidence="1" id="KW-0540">Nuclease</keyword>
<dbReference type="SMART" id="SM00475">
    <property type="entry name" value="53EXOc"/>
    <property type="match status" value="1"/>
</dbReference>
<dbReference type="SUPFAM" id="SSF47807">
    <property type="entry name" value="5' to 3' exonuclease, C-terminal subdomain"/>
    <property type="match status" value="1"/>
</dbReference>
<dbReference type="InterPro" id="IPR029060">
    <property type="entry name" value="PIN-like_dom_sf"/>
</dbReference>
<dbReference type="AlphaFoldDB" id="A0A1F7GHQ9"/>
<gene>
    <name evidence="6" type="ORF">A2866_00665</name>
</gene>
<dbReference type="GO" id="GO:0033567">
    <property type="term" value="P:DNA replication, Okazaki fragment processing"/>
    <property type="evidence" value="ECO:0007669"/>
    <property type="project" value="InterPro"/>
</dbReference>
<comment type="caution">
    <text evidence="6">The sequence shown here is derived from an EMBL/GenBank/DDBJ whole genome shotgun (WGS) entry which is preliminary data.</text>
</comment>
<dbReference type="EMBL" id="MFZI01000070">
    <property type="protein sequence ID" value="OGK18463.1"/>
    <property type="molecule type" value="Genomic_DNA"/>
</dbReference>
<dbReference type="PANTHER" id="PTHR42646">
    <property type="entry name" value="FLAP ENDONUCLEASE XNI"/>
    <property type="match status" value="1"/>
</dbReference>
<dbReference type="InterPro" id="IPR038969">
    <property type="entry name" value="FEN"/>
</dbReference>
<evidence type="ECO:0000313" key="7">
    <source>
        <dbReference type="Proteomes" id="UP000177026"/>
    </source>
</evidence>
<dbReference type="InterPro" id="IPR008918">
    <property type="entry name" value="HhH2"/>
</dbReference>
<dbReference type="Gene3D" id="1.10.150.20">
    <property type="entry name" value="5' to 3' exonuclease, C-terminal subdomain"/>
    <property type="match status" value="1"/>
</dbReference>
<dbReference type="InterPro" id="IPR020046">
    <property type="entry name" value="5-3_exonucl_a-hlix_arch_N"/>
</dbReference>
<evidence type="ECO:0000256" key="2">
    <source>
        <dbReference type="ARBA" id="ARBA00022801"/>
    </source>
</evidence>
<sequence length="306" mass="34646">MKTLLLIDGNAIMHRAYHALPPFKTKKGIPTHVIYGFFSMLFRAVSEFKPTHVVVCFDTPKPTFRNKIFKQYQAQRPKIHDDFISQIPLLKEALEASGIKQLEKDGFEADDVIGTLAKQAGKENMKVLILTGDRDILQLVDRNIFVIAPQLGLSNLTMYDEKGVKNKMSVTPSEIPDLKALTGDPSDNYPGAKGIGPKTAAQLIRKFRTVEKLFTQLEKVDNIKMRIILESEKKSVFLSKKLAQIDVSVPLDFDLHTSGFKGFHEALKEYLTKLEIKSLIKRIFAENKPAEKKEPEKEDKNQMGLF</sequence>
<accession>A0A1F7GHQ9</accession>
<dbReference type="CDD" id="cd09859">
    <property type="entry name" value="PIN_53EXO"/>
    <property type="match status" value="1"/>
</dbReference>